<feature type="region of interest" description="Disordered" evidence="2">
    <location>
        <begin position="190"/>
        <end position="263"/>
    </location>
</feature>
<feature type="compositionally biased region" description="Low complexity" evidence="2">
    <location>
        <begin position="35"/>
        <end position="46"/>
    </location>
</feature>
<feature type="compositionally biased region" description="Low complexity" evidence="2">
    <location>
        <begin position="224"/>
        <end position="248"/>
    </location>
</feature>
<dbReference type="InParanoid" id="A0A1X2HVW1"/>
<sequence length="1757" mass="195065">MGANQSRSSKQRRTSAAKHPPTTAKQTRRPNESLPAPAQRPQQPLQHRLHSQKSASSSSSTRPSSYSSSSSAQERRRSLASLKTTPPPPKLIEDDDRASVNNDSDNDNDNESVLFDRRRRPSVDFYSNETPRQSNALIHNQLVEEDSSISDNLPNDPPEFFHATISSYVSSSSTGSSTASLASALFSTTSSPSSLSTVSIQSKYSPTSSPSLARVLGNTETQLPPSRARSPAPSTTTRRSSVVTTEPSRNSRRADSITASAASPNDDDIANALWRIHVVQDKLQNCDTTIELDEAFSELTELSQRHIEAFYQLGVCYYRGLTPQRQPDYRKAYDCFTRLAIQGEKILVAQPNQGVLRSYVARAQYCTGEMLAAGKHGSTADPTKALKFFKAAAKKGDRVAQHTLAHHFQHVRGDIVRALEYYEQSAKQDYGMACAALGGLVLDHIDTIVQIRSVSRDRVVQDALHWLNLAADQNIASAFLRLAKIYEDGKWVQGDLARAFAYYDRFYTEPSSPNYATAHYLMGITYRNGDVPNQIPQDFGLALHHFALSAQAGYAQAQRLLGLMYAEGIGTAQDEVKAHHFFKTAAAQGDLLSLGWLGKQYENGRGCAKDINEAIRCYEKGAQLGYLPAQLALALLLDRLNRHAQALPWLQKIVAASNDPRTSSSTFTNANDQHAKLNVAMDLKVAQYYNTARFMIAVYKSRNYCGLYAEPIDLFHEFSAIADQHTVPEAACWVADFYRQGVKGRDGSLIIQPDSALALEYYEKAAAAGIVDGQFKAANLLSNGYVHKGIQTTDRTRAFQWYMQAAGEGHALSQYCLAVYYLKGVPPVNQIQVDRAQSLLRLAANQGLTDAMVTLAESLLTTSKTGEDQKQQQYEALRWLEKAASANNSAALRELASAYENGIVPVDNEQARYQAGFQLLEAAAERNDPKAWYAMARYHENGWSVEPDMNKAIDCLTKAETLGYARATLAIAELYERRAMHDEAYARYDVAVRKHALLTPFGWHARIARTRLVVLHGVGSDKDQGCAYSLLSVMVEKGSGENIIDACELLGICHEDGIGTAVDLDAALACYQRAAAQTPKLSVHWAHERARARLAKLLIAKSHHAEALEQLLQLVPQLEQMKGHQTSDTVMQAREARYMLGFLYLHGNQVHDTVQAKRWLNEAAEQAHGEAAYELGCLAVREDDDQTAHDRFNQGDSLGHAGCKRELALLLERENRDNLNWDGSETKDLLEDAEHLGDVEATVQLGVFHEKGLGNGPHRSIAPHQLESALLFYVRAARKHHVHAMLFAAETYHLIKRYDDAAAWFTRTTHPLSRIMLAIYRLHGYGGVAVDMTRGFEELKCLTDEKFHTEDDEITIRLGKARGLALFEIGQCYEDGRGCNAHLPSAEAWYRRSALETRNTEAMVRLAWLTKDERTALDWYRRAAEEEHREAQYQVGLAHRDGLAGLDKNPAAACRYLAKAATQNHPRAMYELAKTLWDSQHEYKEALRWYEKAAAIKVTDALFDLGTLYHEGFSSSNSGGEICIVIQDYRRAFGYFMQAAELGHERSSLIIGTYFYEGYLPDLMDRQKALTWYETAYDRCNNSPLVELALGQLKHTLANEQPPLAAEKLHEEAYGWFVKAAQGPPGVQTLDAKTMVAMYHLLGWAPAHQDTVRGFQELLSIAKEGVVEVFEQVAKCYEGGIGVDKDSTKALGYWMDLAASGDLNALEHVKAYHDMGIATADELESARQSYALVTESSSHGEQGDTSQTSSSSSSLYD</sequence>
<dbReference type="PANTHER" id="PTHR11102:SF160">
    <property type="entry name" value="ERAD-ASSOCIATED E3 UBIQUITIN-PROTEIN LIGASE COMPONENT HRD3"/>
    <property type="match status" value="1"/>
</dbReference>
<evidence type="ECO:0000313" key="3">
    <source>
        <dbReference type="EMBL" id="ORZ03740.1"/>
    </source>
</evidence>
<name>A0A1X2HVW1_SYNRA</name>
<dbReference type="OrthoDB" id="272077at2759"/>
<dbReference type="SUPFAM" id="SSF81901">
    <property type="entry name" value="HCP-like"/>
    <property type="match status" value="8"/>
</dbReference>
<reference evidence="3 4" key="1">
    <citation type="submission" date="2016-07" db="EMBL/GenBank/DDBJ databases">
        <title>Pervasive Adenine N6-methylation of Active Genes in Fungi.</title>
        <authorList>
            <consortium name="DOE Joint Genome Institute"/>
            <person name="Mondo S.J."/>
            <person name="Dannebaum R.O."/>
            <person name="Kuo R.C."/>
            <person name="Labutti K."/>
            <person name="Haridas S."/>
            <person name="Kuo A."/>
            <person name="Salamov A."/>
            <person name="Ahrendt S.R."/>
            <person name="Lipzen A."/>
            <person name="Sullivan W."/>
            <person name="Andreopoulos W.B."/>
            <person name="Clum A."/>
            <person name="Lindquist E."/>
            <person name="Daum C."/>
            <person name="Ramamoorthy G.K."/>
            <person name="Gryganskyi A."/>
            <person name="Culley D."/>
            <person name="Magnuson J.K."/>
            <person name="James T.Y."/>
            <person name="O'Malley M.A."/>
            <person name="Stajich J.E."/>
            <person name="Spatafora J.W."/>
            <person name="Visel A."/>
            <person name="Grigoriev I.V."/>
        </authorList>
    </citation>
    <scope>NUCLEOTIDE SEQUENCE [LARGE SCALE GENOMIC DNA]</scope>
    <source>
        <strain evidence="3 4">NRRL 2496</strain>
    </source>
</reference>
<dbReference type="InterPro" id="IPR050767">
    <property type="entry name" value="Sel1_AlgK"/>
</dbReference>
<dbReference type="PANTHER" id="PTHR11102">
    <property type="entry name" value="SEL-1-LIKE PROTEIN"/>
    <property type="match status" value="1"/>
</dbReference>
<organism evidence="3 4">
    <name type="scientific">Syncephalastrum racemosum</name>
    <name type="common">Filamentous fungus</name>
    <dbReference type="NCBI Taxonomy" id="13706"/>
    <lineage>
        <taxon>Eukaryota</taxon>
        <taxon>Fungi</taxon>
        <taxon>Fungi incertae sedis</taxon>
        <taxon>Mucoromycota</taxon>
        <taxon>Mucoromycotina</taxon>
        <taxon>Mucoromycetes</taxon>
        <taxon>Mucorales</taxon>
        <taxon>Syncephalastraceae</taxon>
        <taxon>Syncephalastrum</taxon>
    </lineage>
</organism>
<dbReference type="EMBL" id="MCGN01000001">
    <property type="protein sequence ID" value="ORZ03740.1"/>
    <property type="molecule type" value="Genomic_DNA"/>
</dbReference>
<gene>
    <name evidence="3" type="ORF">BCR43DRAFT_560362</name>
</gene>
<feature type="compositionally biased region" description="Polar residues" evidence="2">
    <location>
        <begin position="1734"/>
        <end position="1744"/>
    </location>
</feature>
<dbReference type="OMA" id="WHARIAR"/>
<protein>
    <recommendedName>
        <fullName evidence="5">HCP-like protein</fullName>
    </recommendedName>
</protein>
<proteinExistence type="inferred from homology"/>
<dbReference type="InterPro" id="IPR011990">
    <property type="entry name" value="TPR-like_helical_dom_sf"/>
</dbReference>
<feature type="compositionally biased region" description="Polar residues" evidence="2">
    <location>
        <begin position="200"/>
        <end position="211"/>
    </location>
</feature>
<feature type="compositionally biased region" description="Low complexity" evidence="2">
    <location>
        <begin position="54"/>
        <end position="72"/>
    </location>
</feature>
<evidence type="ECO:0000256" key="1">
    <source>
        <dbReference type="ARBA" id="ARBA00038101"/>
    </source>
</evidence>
<dbReference type="STRING" id="13706.A0A1X2HVW1"/>
<feature type="region of interest" description="Disordered" evidence="2">
    <location>
        <begin position="1"/>
        <end position="116"/>
    </location>
</feature>
<dbReference type="Pfam" id="PF08238">
    <property type="entry name" value="Sel1"/>
    <property type="match status" value="23"/>
</dbReference>
<comment type="caution">
    <text evidence="3">The sequence shown here is derived from an EMBL/GenBank/DDBJ whole genome shotgun (WGS) entry which is preliminary data.</text>
</comment>
<dbReference type="Gene3D" id="1.25.40.10">
    <property type="entry name" value="Tetratricopeptide repeat domain"/>
    <property type="match status" value="6"/>
</dbReference>
<dbReference type="SMART" id="SM00671">
    <property type="entry name" value="SEL1"/>
    <property type="match status" value="23"/>
</dbReference>
<dbReference type="InterPro" id="IPR006597">
    <property type="entry name" value="Sel1-like"/>
</dbReference>
<dbReference type="Proteomes" id="UP000242180">
    <property type="component" value="Unassembled WGS sequence"/>
</dbReference>
<evidence type="ECO:0000313" key="4">
    <source>
        <dbReference type="Proteomes" id="UP000242180"/>
    </source>
</evidence>
<feature type="region of interest" description="Disordered" evidence="2">
    <location>
        <begin position="1729"/>
        <end position="1757"/>
    </location>
</feature>
<dbReference type="GO" id="GO:0005789">
    <property type="term" value="C:endoplasmic reticulum membrane"/>
    <property type="evidence" value="ECO:0007669"/>
    <property type="project" value="TreeGrafter"/>
</dbReference>
<feature type="compositionally biased region" description="Low complexity" evidence="2">
    <location>
        <begin position="1745"/>
        <end position="1757"/>
    </location>
</feature>
<evidence type="ECO:0000256" key="2">
    <source>
        <dbReference type="SAM" id="MobiDB-lite"/>
    </source>
</evidence>
<dbReference type="GO" id="GO:0036503">
    <property type="term" value="P:ERAD pathway"/>
    <property type="evidence" value="ECO:0007669"/>
    <property type="project" value="TreeGrafter"/>
</dbReference>
<feature type="compositionally biased region" description="Low complexity" evidence="2">
    <location>
        <begin position="190"/>
        <end position="199"/>
    </location>
</feature>
<keyword evidence="4" id="KW-1185">Reference proteome</keyword>
<evidence type="ECO:0008006" key="5">
    <source>
        <dbReference type="Google" id="ProtNLM"/>
    </source>
</evidence>
<accession>A0A1X2HVW1</accession>
<comment type="similarity">
    <text evidence="1">Belongs to the sel-1 family.</text>
</comment>